<keyword evidence="3" id="KW-1185">Reference proteome</keyword>
<feature type="signal peptide" evidence="1">
    <location>
        <begin position="1"/>
        <end position="27"/>
    </location>
</feature>
<comment type="caution">
    <text evidence="2">The sequence shown here is derived from an EMBL/GenBank/DDBJ whole genome shotgun (WGS) entry which is preliminary data.</text>
</comment>
<evidence type="ECO:0000256" key="1">
    <source>
        <dbReference type="SAM" id="SignalP"/>
    </source>
</evidence>
<protein>
    <submittedName>
        <fullName evidence="2">Uncharacterized protein</fullName>
    </submittedName>
</protein>
<reference evidence="2 3" key="1">
    <citation type="submission" date="2019-07" db="EMBL/GenBank/DDBJ databases">
        <title>Genomic Encyclopedia of Archaeal and Bacterial Type Strains, Phase II (KMG-II): from individual species to whole genera.</title>
        <authorList>
            <person name="Goeker M."/>
        </authorList>
    </citation>
    <scope>NUCLEOTIDE SEQUENCE [LARGE SCALE GENOMIC DNA]</scope>
    <source>
        <strain evidence="2 3">ATCC BAA-2084</strain>
    </source>
</reference>
<dbReference type="AlphaFoldDB" id="A0A562UT15"/>
<dbReference type="OrthoDB" id="7429089at2"/>
<gene>
    <name evidence="2" type="ORF">JN10_0346</name>
</gene>
<dbReference type="Proteomes" id="UP000320547">
    <property type="component" value="Unassembled WGS sequence"/>
</dbReference>
<sequence>MKFFAKSITKVAGSVLLLCAGAAAASAQDDEDPAVPPADAFTPIERYGITYDKPRDIAEFYLQRFGLHRNDADTYEVKHPTDRSMRIMIVTADGLANDSVQAAQWRLGVKFSEGQWQAVEAGMRRKCARGENAGQWTKEVCP</sequence>
<dbReference type="STRING" id="476157.GCA_001663155_00397"/>
<dbReference type="RefSeq" id="WP_067596761.1">
    <property type="nucleotide sequence ID" value="NZ_CP015963.1"/>
</dbReference>
<evidence type="ECO:0000313" key="3">
    <source>
        <dbReference type="Proteomes" id="UP000320547"/>
    </source>
</evidence>
<dbReference type="EMBL" id="VLLK01000001">
    <property type="protein sequence ID" value="TWJ08731.1"/>
    <property type="molecule type" value="Genomic_DNA"/>
</dbReference>
<proteinExistence type="predicted"/>
<accession>A0A562UT15</accession>
<keyword evidence="1" id="KW-0732">Signal</keyword>
<name>A0A562UT15_9SPHN</name>
<organism evidence="2 3">
    <name type="scientific">Altererythrobacter ishigakiensis</name>
    <dbReference type="NCBI Taxonomy" id="476157"/>
    <lineage>
        <taxon>Bacteria</taxon>
        <taxon>Pseudomonadati</taxon>
        <taxon>Pseudomonadota</taxon>
        <taxon>Alphaproteobacteria</taxon>
        <taxon>Sphingomonadales</taxon>
        <taxon>Erythrobacteraceae</taxon>
        <taxon>Altererythrobacter</taxon>
    </lineage>
</organism>
<evidence type="ECO:0000313" key="2">
    <source>
        <dbReference type="EMBL" id="TWJ08731.1"/>
    </source>
</evidence>
<feature type="chain" id="PRO_5022241635" evidence="1">
    <location>
        <begin position="28"/>
        <end position="142"/>
    </location>
</feature>